<dbReference type="Pfam" id="PF22244">
    <property type="entry name" value="GCE_fung"/>
    <property type="match status" value="1"/>
</dbReference>
<protein>
    <recommendedName>
        <fullName evidence="5">4-O-methyl-glucuronoyl methylesterase-like domain-containing protein</fullName>
    </recommendedName>
</protein>
<keyword evidence="1" id="KW-0719">Serine esterase</keyword>
<evidence type="ECO:0000256" key="3">
    <source>
        <dbReference type="ARBA" id="ARBA00022801"/>
    </source>
</evidence>
<dbReference type="Gene3D" id="3.40.50.1820">
    <property type="entry name" value="alpha/beta hydrolase"/>
    <property type="match status" value="1"/>
</dbReference>
<dbReference type="GO" id="GO:0052689">
    <property type="term" value="F:carboxylic ester hydrolase activity"/>
    <property type="evidence" value="ECO:0007669"/>
    <property type="project" value="UniProtKB-KW"/>
</dbReference>
<gene>
    <name evidence="6" type="ORF">Pla110_14040</name>
</gene>
<dbReference type="SUPFAM" id="SSF53474">
    <property type="entry name" value="alpha/beta-Hydrolases"/>
    <property type="match status" value="1"/>
</dbReference>
<organism evidence="6 7">
    <name type="scientific">Polystyrenella longa</name>
    <dbReference type="NCBI Taxonomy" id="2528007"/>
    <lineage>
        <taxon>Bacteria</taxon>
        <taxon>Pseudomonadati</taxon>
        <taxon>Planctomycetota</taxon>
        <taxon>Planctomycetia</taxon>
        <taxon>Planctomycetales</taxon>
        <taxon>Planctomycetaceae</taxon>
        <taxon>Polystyrenella</taxon>
    </lineage>
</organism>
<dbReference type="RefSeq" id="WP_144994484.1">
    <property type="nucleotide sequence ID" value="NZ_CP036281.1"/>
</dbReference>
<dbReference type="KEGG" id="plon:Pla110_14040"/>
<dbReference type="OrthoDB" id="9809261at2"/>
<dbReference type="InterPro" id="IPR029058">
    <property type="entry name" value="AB_hydrolase_fold"/>
</dbReference>
<keyword evidence="3" id="KW-0378">Hydrolase</keyword>
<sequence precursor="true">MLPRFIFCLGITFSVCALSAAEWPDVADLPERTEFPPALEMFDGTSVTTIKEWEENRKPELKELFQQYMYGYMPAAPAEINFEVQPEFSLLEGKARGFEVIINYAVDKGGETLPPLNLLVILPTNSDKPVPLFLGMNFCGNHTLLPNKEISLTNNWVYDSCGGVDHQAVEGSRGSQFNDWGIDTIINRGYGFAAFHSADLAPDVDDFSNGVHPYFFKEGQTSPDPHDWGTLAAWAWGAHRAVDYLVTHPQVRKEQIAIIGHSRLGKTALLAAAFDDRIALSIPHQAGCGGTAPNRESVGESVAIINRAFPHWFNNTFPLFSDDVNRLPFDQHELITLMAPRPVLVSNAVEDKWADPDGQFRMLQLAAPVYDLYQVEGLLDQQQPELGRLSNGRLGYYIRSGNHSMTRGDWLVFLDYADKYFGKQPAMNMD</sequence>
<evidence type="ECO:0000256" key="1">
    <source>
        <dbReference type="ARBA" id="ARBA00022487"/>
    </source>
</evidence>
<feature type="signal peptide" evidence="4">
    <location>
        <begin position="1"/>
        <end position="20"/>
    </location>
</feature>
<dbReference type="InterPro" id="IPR054579">
    <property type="entry name" value="GCE-like_dom"/>
</dbReference>
<proteinExistence type="predicted"/>
<accession>A0A518CKD7</accession>
<feature type="domain" description="4-O-methyl-glucuronoyl methylesterase-like" evidence="5">
    <location>
        <begin position="185"/>
        <end position="371"/>
    </location>
</feature>
<evidence type="ECO:0000313" key="6">
    <source>
        <dbReference type="EMBL" id="QDU79690.1"/>
    </source>
</evidence>
<dbReference type="EMBL" id="CP036281">
    <property type="protein sequence ID" value="QDU79690.1"/>
    <property type="molecule type" value="Genomic_DNA"/>
</dbReference>
<feature type="chain" id="PRO_5021808814" description="4-O-methyl-glucuronoyl methylesterase-like domain-containing protein" evidence="4">
    <location>
        <begin position="21"/>
        <end position="430"/>
    </location>
</feature>
<dbReference type="AlphaFoldDB" id="A0A518CKD7"/>
<name>A0A518CKD7_9PLAN</name>
<dbReference type="Proteomes" id="UP000317178">
    <property type="component" value="Chromosome"/>
</dbReference>
<reference evidence="6 7" key="1">
    <citation type="submission" date="2019-02" db="EMBL/GenBank/DDBJ databases">
        <title>Deep-cultivation of Planctomycetes and their phenomic and genomic characterization uncovers novel biology.</title>
        <authorList>
            <person name="Wiegand S."/>
            <person name="Jogler M."/>
            <person name="Boedeker C."/>
            <person name="Pinto D."/>
            <person name="Vollmers J."/>
            <person name="Rivas-Marin E."/>
            <person name="Kohn T."/>
            <person name="Peeters S.H."/>
            <person name="Heuer A."/>
            <person name="Rast P."/>
            <person name="Oberbeckmann S."/>
            <person name="Bunk B."/>
            <person name="Jeske O."/>
            <person name="Meyerdierks A."/>
            <person name="Storesund J.E."/>
            <person name="Kallscheuer N."/>
            <person name="Luecker S."/>
            <person name="Lage O.M."/>
            <person name="Pohl T."/>
            <person name="Merkel B.J."/>
            <person name="Hornburger P."/>
            <person name="Mueller R.-W."/>
            <person name="Bruemmer F."/>
            <person name="Labrenz M."/>
            <person name="Spormann A.M."/>
            <person name="Op den Camp H."/>
            <person name="Overmann J."/>
            <person name="Amann R."/>
            <person name="Jetten M.S.M."/>
            <person name="Mascher T."/>
            <person name="Medema M.H."/>
            <person name="Devos D.P."/>
            <person name="Kaster A.-K."/>
            <person name="Ovreas L."/>
            <person name="Rohde M."/>
            <person name="Galperin M.Y."/>
            <person name="Jogler C."/>
        </authorList>
    </citation>
    <scope>NUCLEOTIDE SEQUENCE [LARGE SCALE GENOMIC DNA]</scope>
    <source>
        <strain evidence="6 7">Pla110</strain>
    </source>
</reference>
<evidence type="ECO:0000313" key="7">
    <source>
        <dbReference type="Proteomes" id="UP000317178"/>
    </source>
</evidence>
<keyword evidence="2 4" id="KW-0732">Signal</keyword>
<evidence type="ECO:0000256" key="4">
    <source>
        <dbReference type="SAM" id="SignalP"/>
    </source>
</evidence>
<keyword evidence="7" id="KW-1185">Reference proteome</keyword>
<evidence type="ECO:0000256" key="2">
    <source>
        <dbReference type="ARBA" id="ARBA00022729"/>
    </source>
</evidence>
<evidence type="ECO:0000259" key="5">
    <source>
        <dbReference type="Pfam" id="PF22244"/>
    </source>
</evidence>